<proteinExistence type="predicted"/>
<dbReference type="Proteomes" id="UP000204254">
    <property type="component" value="Segment"/>
</dbReference>
<evidence type="ECO:0000313" key="1">
    <source>
        <dbReference type="EMBL" id="ALH46416.1"/>
    </source>
</evidence>
<dbReference type="GeneID" id="26637001"/>
<dbReference type="EMBL" id="KT755656">
    <property type="protein sequence ID" value="ALH46416.1"/>
    <property type="molecule type" value="Genomic_DNA"/>
</dbReference>
<dbReference type="RefSeq" id="YP_009210563.1">
    <property type="nucleotide sequence ID" value="NC_028930.1"/>
</dbReference>
<protein>
    <submittedName>
        <fullName evidence="1">Uncharacterized protein</fullName>
    </submittedName>
</protein>
<accession>A0A0N9SGJ1</accession>
<organism evidence="1 2">
    <name type="scientific">Paenibacillus phage Tripp</name>
    <dbReference type="NCBI Taxonomy" id="1718161"/>
    <lineage>
        <taxon>Viruses</taxon>
        <taxon>Duplodnaviria</taxon>
        <taxon>Heunggongvirae</taxon>
        <taxon>Uroviricota</taxon>
        <taxon>Caudoviricetes</taxon>
        <taxon>Halcyonevirus</taxon>
        <taxon>Halcyonevirus tripp</taxon>
    </lineage>
</organism>
<keyword evidence="2" id="KW-1185">Reference proteome</keyword>
<sequence length="108" mass="12969">MGSTQSDEYIKGIVKKYLIYATEYLSNDLLAFKGEERLVGERLFERLTVRLTELFFDVRYCPRNYCKCSPEYRFKSFIDQHYEELKKYDRTYADELIQLAVKLAFIYG</sequence>
<name>A0A0N9SGJ1_9CAUD</name>
<reference evidence="1 2" key="1">
    <citation type="journal article" date="2016" name="Genome Announc.">
        <title>Paenibacillus larvae Phage Tripp Genome Has 378-Base-Pair Terminal Repeats.</title>
        <authorList>
            <person name="Abraham J."/>
            <person name="Bousquet A.C."/>
            <person name="Bruff E."/>
            <person name="Carson N."/>
            <person name="Clark A."/>
            <person name="Connell A."/>
            <person name="Davis Z."/>
            <person name="Dums J."/>
            <person name="Everington C."/>
            <person name="Groth A."/>
            <person name="Hawes N."/>
            <person name="McArthur N."/>
            <person name="McKenney C."/>
            <person name="Oufkir A."/>
            <person name="Pearce B."/>
            <person name="Rampal S."/>
            <person name="Rozier H."/>
            <person name="Schaff J."/>
            <person name="Slehria T."/>
            <person name="Carson S."/>
            <person name="Miller E.S."/>
        </authorList>
    </citation>
    <scope>NUCLEOTIDE SEQUENCE [LARGE SCALE GENOMIC DNA]</scope>
</reference>
<gene>
    <name evidence="1" type="ORF">TRIPP_43</name>
</gene>
<evidence type="ECO:0000313" key="2">
    <source>
        <dbReference type="Proteomes" id="UP000204254"/>
    </source>
</evidence>
<dbReference type="KEGG" id="vg:26637001"/>